<reference evidence="2" key="1">
    <citation type="submission" date="2020-10" db="EMBL/GenBank/DDBJ databases">
        <authorList>
            <person name="Castelo-Branco R."/>
            <person name="Eusebio N."/>
            <person name="Adriana R."/>
            <person name="Vieira A."/>
            <person name="Brugerolle De Fraissinette N."/>
            <person name="Rezende De Castro R."/>
            <person name="Schneider M.P."/>
            <person name="Vasconcelos V."/>
            <person name="Leao P.N."/>
        </authorList>
    </citation>
    <scope>NUCLEOTIDE SEQUENCE</scope>
    <source>
        <strain evidence="2">LEGE 07157</strain>
    </source>
</reference>
<proteinExistence type="predicted"/>
<feature type="domain" description="Transposase IS701-like DDE" evidence="1">
    <location>
        <begin position="14"/>
        <end position="130"/>
    </location>
</feature>
<dbReference type="AlphaFoldDB" id="A0A8J7B8A1"/>
<dbReference type="EMBL" id="JADEWZ010000001">
    <property type="protein sequence ID" value="MBE9114268.1"/>
    <property type="molecule type" value="Genomic_DNA"/>
</dbReference>
<keyword evidence="3" id="KW-1185">Reference proteome</keyword>
<protein>
    <submittedName>
        <fullName evidence="2">Transposase</fullName>
    </submittedName>
</protein>
<evidence type="ECO:0000313" key="3">
    <source>
        <dbReference type="Proteomes" id="UP000654482"/>
    </source>
</evidence>
<sequence>MNCQRLTQFRQSAYQLLGQAKDATFELMDAVLLTRSISSFAELTLSPVFRRRWSSIYEALEDSRPQSEELSRLYSAQIPQNHPKRVLLAGDHTDWPRPEAVTLKERTYEHSTQGISGGKPVTRGQGYSTLAWIPEALGWLVR</sequence>
<dbReference type="InterPro" id="IPR038721">
    <property type="entry name" value="IS701-like_DDE_dom"/>
</dbReference>
<dbReference type="Proteomes" id="UP000654482">
    <property type="component" value="Unassembled WGS sequence"/>
</dbReference>
<name>A0A8J7B8A1_9CYAN</name>
<evidence type="ECO:0000259" key="1">
    <source>
        <dbReference type="Pfam" id="PF13546"/>
    </source>
</evidence>
<comment type="caution">
    <text evidence="2">The sequence shown here is derived from an EMBL/GenBank/DDBJ whole genome shotgun (WGS) entry which is preliminary data.</text>
</comment>
<gene>
    <name evidence="2" type="ORF">IQ249_00005</name>
</gene>
<organism evidence="2 3">
    <name type="scientific">Lusitaniella coriacea LEGE 07157</name>
    <dbReference type="NCBI Taxonomy" id="945747"/>
    <lineage>
        <taxon>Bacteria</taxon>
        <taxon>Bacillati</taxon>
        <taxon>Cyanobacteriota</taxon>
        <taxon>Cyanophyceae</taxon>
        <taxon>Spirulinales</taxon>
        <taxon>Lusitaniellaceae</taxon>
        <taxon>Lusitaniella</taxon>
    </lineage>
</organism>
<accession>A0A8J7B8A1</accession>
<evidence type="ECO:0000313" key="2">
    <source>
        <dbReference type="EMBL" id="MBE9114268.1"/>
    </source>
</evidence>
<dbReference type="Pfam" id="PF13546">
    <property type="entry name" value="DDE_5"/>
    <property type="match status" value="1"/>
</dbReference>